<evidence type="ECO:0000313" key="2">
    <source>
        <dbReference type="Proteomes" id="UP000464214"/>
    </source>
</evidence>
<dbReference type="RefSeq" id="WP_160690839.1">
    <property type="nucleotide sequence ID" value="NZ_CP047897.1"/>
</dbReference>
<organism evidence="1 2">
    <name type="scientific">Nibribacter ruber</name>
    <dbReference type="NCBI Taxonomy" id="2698458"/>
    <lineage>
        <taxon>Bacteria</taxon>
        <taxon>Pseudomonadati</taxon>
        <taxon>Bacteroidota</taxon>
        <taxon>Cytophagia</taxon>
        <taxon>Cytophagales</taxon>
        <taxon>Hymenobacteraceae</taxon>
        <taxon>Nibribacter</taxon>
    </lineage>
</organism>
<evidence type="ECO:0000313" key="1">
    <source>
        <dbReference type="EMBL" id="QHL87439.1"/>
    </source>
</evidence>
<dbReference type="KEGG" id="nib:GU926_08310"/>
<accession>A0A6P1NYY2</accession>
<dbReference type="Proteomes" id="UP000464214">
    <property type="component" value="Chromosome"/>
</dbReference>
<gene>
    <name evidence="1" type="ORF">GU926_08310</name>
</gene>
<protein>
    <submittedName>
        <fullName evidence="1">Uncharacterized protein</fullName>
    </submittedName>
</protein>
<dbReference type="EMBL" id="CP047897">
    <property type="protein sequence ID" value="QHL87439.1"/>
    <property type="molecule type" value="Genomic_DNA"/>
</dbReference>
<dbReference type="AlphaFoldDB" id="A0A6P1NYY2"/>
<proteinExistence type="predicted"/>
<name>A0A6P1NYY2_9BACT</name>
<keyword evidence="2" id="KW-1185">Reference proteome</keyword>
<reference evidence="1 2" key="1">
    <citation type="submission" date="2020-01" db="EMBL/GenBank/DDBJ databases">
        <authorList>
            <person name="Kim M."/>
        </authorList>
    </citation>
    <scope>NUCLEOTIDE SEQUENCE [LARGE SCALE GENOMIC DNA]</scope>
    <source>
        <strain evidence="1 2">BT10</strain>
    </source>
</reference>
<sequence>MNQERTKAGQKMVETSLTKAVVYFKDGNSRKFYSRDLARNSAIPDMNLGYGRLRKMVEKWGASVAKALIYDNRTEEELDRFEDGAWN</sequence>